<organism evidence="2 3">
    <name type="scientific">Skermanella stibiiresistens SB22</name>
    <dbReference type="NCBI Taxonomy" id="1385369"/>
    <lineage>
        <taxon>Bacteria</taxon>
        <taxon>Pseudomonadati</taxon>
        <taxon>Pseudomonadota</taxon>
        <taxon>Alphaproteobacteria</taxon>
        <taxon>Rhodospirillales</taxon>
        <taxon>Azospirillaceae</taxon>
        <taxon>Skermanella</taxon>
    </lineage>
</organism>
<evidence type="ECO:0000313" key="3">
    <source>
        <dbReference type="Proteomes" id="UP000019486"/>
    </source>
</evidence>
<sequence length="65" mass="6990">MPEPLVVLSILYLGLGCLAVRPCRFEAASLGWRGQLAQVLATLVLTAIWPTLAWGRLRGAFPAAN</sequence>
<dbReference type="STRING" id="1385369.N825_03345"/>
<keyword evidence="1" id="KW-1133">Transmembrane helix</keyword>
<feature type="transmembrane region" description="Helical" evidence="1">
    <location>
        <begin position="35"/>
        <end position="55"/>
    </location>
</feature>
<dbReference type="AlphaFoldDB" id="W9H5T8"/>
<gene>
    <name evidence="2" type="ORF">N825_03345</name>
</gene>
<dbReference type="RefSeq" id="WP_037452800.1">
    <property type="nucleotide sequence ID" value="NZ_AVFL01000009.1"/>
</dbReference>
<evidence type="ECO:0000256" key="1">
    <source>
        <dbReference type="SAM" id="Phobius"/>
    </source>
</evidence>
<protein>
    <submittedName>
        <fullName evidence="2">Uncharacterized protein</fullName>
    </submittedName>
</protein>
<keyword evidence="1" id="KW-0812">Transmembrane</keyword>
<keyword evidence="3" id="KW-1185">Reference proteome</keyword>
<keyword evidence="1" id="KW-0472">Membrane</keyword>
<dbReference type="EMBL" id="AVFL01000009">
    <property type="protein sequence ID" value="EWY40131.1"/>
    <property type="molecule type" value="Genomic_DNA"/>
</dbReference>
<proteinExistence type="predicted"/>
<comment type="caution">
    <text evidence="2">The sequence shown here is derived from an EMBL/GenBank/DDBJ whole genome shotgun (WGS) entry which is preliminary data.</text>
</comment>
<accession>W9H5T8</accession>
<name>W9H5T8_9PROT</name>
<dbReference type="Proteomes" id="UP000019486">
    <property type="component" value="Unassembled WGS sequence"/>
</dbReference>
<reference evidence="2 3" key="1">
    <citation type="submission" date="2013-08" db="EMBL/GenBank/DDBJ databases">
        <title>The genome sequence of Skermanella stibiiresistens.</title>
        <authorList>
            <person name="Zhu W."/>
            <person name="Wang G."/>
        </authorList>
    </citation>
    <scope>NUCLEOTIDE SEQUENCE [LARGE SCALE GENOMIC DNA]</scope>
    <source>
        <strain evidence="2 3">SB22</strain>
    </source>
</reference>
<dbReference type="OrthoDB" id="9963041at2"/>
<evidence type="ECO:0000313" key="2">
    <source>
        <dbReference type="EMBL" id="EWY40131.1"/>
    </source>
</evidence>